<reference evidence="3" key="1">
    <citation type="submission" date="2021-01" db="EMBL/GenBank/DDBJ databases">
        <authorList>
            <person name="Corre E."/>
            <person name="Pelletier E."/>
            <person name="Niang G."/>
            <person name="Scheremetjew M."/>
            <person name="Finn R."/>
            <person name="Kale V."/>
            <person name="Holt S."/>
            <person name="Cochrane G."/>
            <person name="Meng A."/>
            <person name="Brown T."/>
            <person name="Cohen L."/>
        </authorList>
    </citation>
    <scope>NUCLEOTIDE SEQUENCE</scope>
    <source>
        <strain evidence="3">CCMP127</strain>
    </source>
</reference>
<organism evidence="3">
    <name type="scientific">Amphora coffeiformis</name>
    <dbReference type="NCBI Taxonomy" id="265554"/>
    <lineage>
        <taxon>Eukaryota</taxon>
        <taxon>Sar</taxon>
        <taxon>Stramenopiles</taxon>
        <taxon>Ochrophyta</taxon>
        <taxon>Bacillariophyta</taxon>
        <taxon>Bacillariophyceae</taxon>
        <taxon>Bacillariophycidae</taxon>
        <taxon>Thalassiophysales</taxon>
        <taxon>Catenulaceae</taxon>
        <taxon>Amphora</taxon>
    </lineage>
</organism>
<keyword evidence="2" id="KW-0732">Signal</keyword>
<dbReference type="AlphaFoldDB" id="A0A7S3P3N9"/>
<evidence type="ECO:0000256" key="1">
    <source>
        <dbReference type="SAM" id="MobiDB-lite"/>
    </source>
</evidence>
<proteinExistence type="predicted"/>
<feature type="chain" id="PRO_5031271465" evidence="2">
    <location>
        <begin position="30"/>
        <end position="420"/>
    </location>
</feature>
<evidence type="ECO:0000256" key="2">
    <source>
        <dbReference type="SAM" id="SignalP"/>
    </source>
</evidence>
<name>A0A7S3P3N9_9STRA</name>
<accession>A0A7S3P3N9</accession>
<feature type="signal peptide" evidence="2">
    <location>
        <begin position="1"/>
        <end position="29"/>
    </location>
</feature>
<evidence type="ECO:0000313" key="3">
    <source>
        <dbReference type="EMBL" id="CAE0402398.1"/>
    </source>
</evidence>
<feature type="region of interest" description="Disordered" evidence="1">
    <location>
        <begin position="365"/>
        <end position="399"/>
    </location>
</feature>
<protein>
    <submittedName>
        <fullName evidence="3">Uncharacterized protein</fullName>
    </submittedName>
</protein>
<dbReference type="EMBL" id="HBIM01000788">
    <property type="protein sequence ID" value="CAE0402398.1"/>
    <property type="molecule type" value="Transcribed_RNA"/>
</dbReference>
<gene>
    <name evidence="3" type="ORF">ACOF00016_LOCUS688</name>
</gene>
<sequence>MRYPLIQSTDHLVLFLTLWLATTPPPSTAFLELPPVVARKKSLDESPNNVFRTQGALWLAGFGKKKKESRERNSSSSFSNVTIVGIDEPETSKRRRQRKQRSDEFEARRKAWEDKYGSADALCRTFGGCANPIWGDLDGEATRELYHTLLPRSLWALQEADILQPEELAPLAYQARVAAKEYARRRSTLPNRLLAMGFDGYRSWKRDGNPLNTKGLSWEDLWDKYEAQIVQEECNSELKQGKKCLLDREALTRRIYTRILERSCATNEAFDRMFLNKSQQQQSKPISGELGDLATIANQLDHDVRDLLLRPEERKKMWKTQLKAEKERAKTEEKAVEEAEKVKKEKTKKRLKVLKVKRKEIKKEEKKITEQAKKQQALLENDKGEERIDQNSEEVDDETKQAQYNVLRIAANTRRKFREL</sequence>
<feature type="compositionally biased region" description="Basic and acidic residues" evidence="1">
    <location>
        <begin position="380"/>
        <end position="390"/>
    </location>
</feature>